<dbReference type="PANTHER" id="PTHR31646:SF1">
    <property type="entry name" value="ALPHA-1,2-MANNOSYLTRANSFERASE MNN2"/>
    <property type="match status" value="1"/>
</dbReference>
<keyword evidence="13" id="KW-1185">Reference proteome</keyword>
<protein>
    <recommendedName>
        <fullName evidence="14">Alpha-1,2-mannosyltransferase</fullName>
    </recommendedName>
</protein>
<dbReference type="SUPFAM" id="SSF53448">
    <property type="entry name" value="Nucleotide-diphospho-sugar transferases"/>
    <property type="match status" value="1"/>
</dbReference>
<comment type="similarity">
    <text evidence="3">Belongs to the MNN1/MNT family.</text>
</comment>
<dbReference type="Gene3D" id="3.90.550.10">
    <property type="entry name" value="Spore Coat Polysaccharide Biosynthesis Protein SpsA, Chain A"/>
    <property type="match status" value="1"/>
</dbReference>
<dbReference type="OrthoDB" id="4484309at2759"/>
<dbReference type="AlphaFoldDB" id="A0A8H4UBP5"/>
<evidence type="ECO:0000256" key="11">
    <source>
        <dbReference type="SAM" id="Phobius"/>
    </source>
</evidence>
<dbReference type="GO" id="GO:0000026">
    <property type="term" value="F:alpha-1,2-mannosyltransferase activity"/>
    <property type="evidence" value="ECO:0007669"/>
    <property type="project" value="TreeGrafter"/>
</dbReference>
<comment type="caution">
    <text evidence="12">The sequence shown here is derived from an EMBL/GenBank/DDBJ whole genome shotgun (WGS) entry which is preliminary data.</text>
</comment>
<keyword evidence="9 11" id="KW-0472">Membrane</keyword>
<evidence type="ECO:0000256" key="3">
    <source>
        <dbReference type="ARBA" id="ARBA00009105"/>
    </source>
</evidence>
<evidence type="ECO:0000313" key="12">
    <source>
        <dbReference type="EMBL" id="KAF4973289.1"/>
    </source>
</evidence>
<reference evidence="12" key="1">
    <citation type="journal article" date="2020" name="BMC Genomics">
        <title>Correction to: Identification and distribution of gene clusters required for synthesis of sphingolipid metabolism inhibitors in diverse species of the filamentous fungus Fusarium.</title>
        <authorList>
            <person name="Kim H.S."/>
            <person name="Lohmar J.M."/>
            <person name="Busman M."/>
            <person name="Brown D.W."/>
            <person name="Naumann T.A."/>
            <person name="Divon H.H."/>
            <person name="Lysoe E."/>
            <person name="Uhlig S."/>
            <person name="Proctor R.H."/>
        </authorList>
    </citation>
    <scope>NUCLEOTIDE SEQUENCE</scope>
    <source>
        <strain evidence="12">NRRL 20472</strain>
    </source>
</reference>
<keyword evidence="8" id="KW-0333">Golgi apparatus</keyword>
<keyword evidence="4" id="KW-0808">Transferase</keyword>
<evidence type="ECO:0000256" key="2">
    <source>
        <dbReference type="ARBA" id="ARBA00004922"/>
    </source>
</evidence>
<dbReference type="InterPro" id="IPR029044">
    <property type="entry name" value="Nucleotide-diphossugar_trans"/>
</dbReference>
<dbReference type="Proteomes" id="UP000622797">
    <property type="component" value="Unassembled WGS sequence"/>
</dbReference>
<dbReference type="Pfam" id="PF11051">
    <property type="entry name" value="Mannosyl_trans3"/>
    <property type="match status" value="2"/>
</dbReference>
<evidence type="ECO:0000256" key="7">
    <source>
        <dbReference type="ARBA" id="ARBA00022989"/>
    </source>
</evidence>
<comment type="subcellular location">
    <subcellularLocation>
        <location evidence="1">Golgi apparatus membrane</location>
        <topology evidence="1">Single-pass type II membrane protein</topology>
    </subcellularLocation>
</comment>
<dbReference type="PANTHER" id="PTHR31646">
    <property type="entry name" value="ALPHA-1,2-MANNOSYLTRANSFERASE MNN2"/>
    <property type="match status" value="1"/>
</dbReference>
<evidence type="ECO:0000256" key="1">
    <source>
        <dbReference type="ARBA" id="ARBA00004323"/>
    </source>
</evidence>
<feature type="region of interest" description="Disordered" evidence="10">
    <location>
        <begin position="58"/>
        <end position="94"/>
    </location>
</feature>
<dbReference type="InterPro" id="IPR022751">
    <property type="entry name" value="Alpha_mannosyltransferase"/>
</dbReference>
<organism evidence="12 13">
    <name type="scientific">Fusarium sarcochroum</name>
    <dbReference type="NCBI Taxonomy" id="1208366"/>
    <lineage>
        <taxon>Eukaryota</taxon>
        <taxon>Fungi</taxon>
        <taxon>Dikarya</taxon>
        <taxon>Ascomycota</taxon>
        <taxon>Pezizomycotina</taxon>
        <taxon>Sordariomycetes</taxon>
        <taxon>Hypocreomycetidae</taxon>
        <taxon>Hypocreales</taxon>
        <taxon>Nectriaceae</taxon>
        <taxon>Fusarium</taxon>
        <taxon>Fusarium lateritium species complex</taxon>
    </lineage>
</organism>
<name>A0A8H4UBP5_9HYPO</name>
<evidence type="ECO:0000256" key="10">
    <source>
        <dbReference type="SAM" id="MobiDB-lite"/>
    </source>
</evidence>
<reference evidence="12" key="2">
    <citation type="submission" date="2020-05" db="EMBL/GenBank/DDBJ databases">
        <authorList>
            <person name="Kim H.-S."/>
            <person name="Proctor R.H."/>
            <person name="Brown D.W."/>
        </authorList>
    </citation>
    <scope>NUCLEOTIDE SEQUENCE</scope>
    <source>
        <strain evidence="12">NRRL 20472</strain>
    </source>
</reference>
<evidence type="ECO:0000256" key="5">
    <source>
        <dbReference type="ARBA" id="ARBA00022692"/>
    </source>
</evidence>
<feature type="transmembrane region" description="Helical" evidence="11">
    <location>
        <begin position="25"/>
        <end position="45"/>
    </location>
</feature>
<keyword evidence="6" id="KW-0735">Signal-anchor</keyword>
<dbReference type="EMBL" id="JABEXW010000023">
    <property type="protein sequence ID" value="KAF4973289.1"/>
    <property type="molecule type" value="Genomic_DNA"/>
</dbReference>
<sequence length="538" mass="61550">MLRSLRDNVSKGVTWASFITTRQHILRIIGVFICFLCLLTLWEFWSDLSFAYQRVTSPSATPQEGESLPIPSPTLKNTPTTSSTPNKPQLTGPTSETTEFWSLLLEKLYAAEPQGEKVDPPNKLSRDKFDPYGKTAQTDTDWLEISDEDLESLKENHEVFVQSIRHLTPKLPFKRKTKGIVITSKGEKFGIAVTAILMLRHVGSRLPVQLFLDSASEEDHQKCNDILTALQVQCLNMDDFLKLPQDSSMSQPEIGSYQYKVLSIVFSSFEDILFLDADAFPIRKPDHLFDTEPYKTHGLVTWPDFWLPTISPLFYYIAGAKKPHVTLSSRSSESGVMLYSKARHADSLMLATYYNFYGPKFYYQLHSQGAWGSGDKETFMQSALVLGNPFWQVTKPPKMVTFEDINYGSGIWQADPEQDWKLQTQRTQNQTTTSTKRSKQRIKEDEANITSTMFAHLNRVKFDSTHLTEMWEELVPGTMDGKPSRMWGDNVEKITDVAGFDLEKVIWEEAIKANCDRSMMEECEAIRNYYEATFRTEE</sequence>
<keyword evidence="7 11" id="KW-1133">Transmembrane helix</keyword>
<feature type="compositionally biased region" description="Low complexity" evidence="10">
    <location>
        <begin position="73"/>
        <end position="88"/>
    </location>
</feature>
<evidence type="ECO:0008006" key="14">
    <source>
        <dbReference type="Google" id="ProtNLM"/>
    </source>
</evidence>
<proteinExistence type="inferred from homology"/>
<accession>A0A8H4UBP5</accession>
<evidence type="ECO:0000313" key="13">
    <source>
        <dbReference type="Proteomes" id="UP000622797"/>
    </source>
</evidence>
<evidence type="ECO:0000256" key="8">
    <source>
        <dbReference type="ARBA" id="ARBA00023034"/>
    </source>
</evidence>
<dbReference type="GO" id="GO:0000139">
    <property type="term" value="C:Golgi membrane"/>
    <property type="evidence" value="ECO:0007669"/>
    <property type="project" value="UniProtKB-SubCell"/>
</dbReference>
<comment type="pathway">
    <text evidence="2">Protein modification; protein glycosylation.</text>
</comment>
<evidence type="ECO:0000256" key="4">
    <source>
        <dbReference type="ARBA" id="ARBA00022679"/>
    </source>
</evidence>
<keyword evidence="5 11" id="KW-0812">Transmembrane</keyword>
<dbReference type="GO" id="GO:0046354">
    <property type="term" value="P:mannan biosynthetic process"/>
    <property type="evidence" value="ECO:0007669"/>
    <property type="project" value="TreeGrafter"/>
</dbReference>
<evidence type="ECO:0000256" key="9">
    <source>
        <dbReference type="ARBA" id="ARBA00023136"/>
    </source>
</evidence>
<gene>
    <name evidence="12" type="ORF">FSARC_364</name>
</gene>
<evidence type="ECO:0000256" key="6">
    <source>
        <dbReference type="ARBA" id="ARBA00022968"/>
    </source>
</evidence>